<dbReference type="GO" id="GO:0016020">
    <property type="term" value="C:membrane"/>
    <property type="evidence" value="ECO:0007669"/>
    <property type="project" value="InterPro"/>
</dbReference>
<accession>A0AA37U8Z4</accession>
<name>A0AA37U8Z4_9RHOB</name>
<keyword evidence="2" id="KW-0131">Cell cycle</keyword>
<dbReference type="Proteomes" id="UP001157355">
    <property type="component" value="Unassembled WGS sequence"/>
</dbReference>
<feature type="transmembrane region" description="Helical" evidence="1">
    <location>
        <begin position="28"/>
        <end position="51"/>
    </location>
</feature>
<keyword evidence="1" id="KW-0472">Membrane</keyword>
<dbReference type="PANTHER" id="PTHR47755">
    <property type="entry name" value="CELL DIVISION PROTEIN FTSX"/>
    <property type="match status" value="1"/>
</dbReference>
<keyword evidence="1" id="KW-1133">Transmembrane helix</keyword>
<dbReference type="GO" id="GO:0051301">
    <property type="term" value="P:cell division"/>
    <property type="evidence" value="ECO:0007669"/>
    <property type="project" value="UniProtKB-KW"/>
</dbReference>
<evidence type="ECO:0000313" key="2">
    <source>
        <dbReference type="EMBL" id="GLS87446.1"/>
    </source>
</evidence>
<dbReference type="AlphaFoldDB" id="A0AA37U8Z4"/>
<sequence>MSLLSLIKPDRQADRQADRVVPPSGHTAWLTSFTAGAMAFLAVFALALSLAAGRLADRWSDALERTATVRLSAPEDQMDLQTKAVLAVLTTTPGIASARAMTDAEQRALLEPWFGPDLPVDALPLPRLIELTETGAGYDGEGLRQRLMAEAPGAVLDDHTRWRRPLAVAASRLRLLGLLSIGLIGTATAAMITLAASAALAANAQVVRVLRQVGARDAYIARAFVRRFTLRAISGAAGGTLLGMIGVALLPSTDSAGGFLTGLGFQGISWLYPLALPPLVAIVAFAATRAAAFRKLRELT</sequence>
<proteinExistence type="predicted"/>
<dbReference type="EMBL" id="BSPP01000008">
    <property type="protein sequence ID" value="GLS87446.1"/>
    <property type="molecule type" value="Genomic_DNA"/>
</dbReference>
<feature type="transmembrane region" description="Helical" evidence="1">
    <location>
        <begin position="228"/>
        <end position="250"/>
    </location>
</feature>
<evidence type="ECO:0000313" key="3">
    <source>
        <dbReference type="Proteomes" id="UP001157355"/>
    </source>
</evidence>
<organism evidence="2 3">
    <name type="scientific">Cypionkella aquatica</name>
    <dbReference type="NCBI Taxonomy" id="1756042"/>
    <lineage>
        <taxon>Bacteria</taxon>
        <taxon>Pseudomonadati</taxon>
        <taxon>Pseudomonadota</taxon>
        <taxon>Alphaproteobacteria</taxon>
        <taxon>Rhodobacterales</taxon>
        <taxon>Paracoccaceae</taxon>
        <taxon>Cypionkella</taxon>
    </lineage>
</organism>
<gene>
    <name evidence="2" type="ORF">GCM10010873_24200</name>
</gene>
<protein>
    <submittedName>
        <fullName evidence="2">Cell division protein FtsX</fullName>
    </submittedName>
</protein>
<dbReference type="RefSeq" id="WP_284325630.1">
    <property type="nucleotide sequence ID" value="NZ_BSPP01000008.1"/>
</dbReference>
<dbReference type="InterPro" id="IPR004513">
    <property type="entry name" value="FtsX"/>
</dbReference>
<keyword evidence="2" id="KW-0132">Cell division</keyword>
<keyword evidence="3" id="KW-1185">Reference proteome</keyword>
<dbReference type="GO" id="GO:0032153">
    <property type="term" value="C:cell division site"/>
    <property type="evidence" value="ECO:0007669"/>
    <property type="project" value="TreeGrafter"/>
</dbReference>
<comment type="caution">
    <text evidence="2">The sequence shown here is derived from an EMBL/GenBank/DDBJ whole genome shotgun (WGS) entry which is preliminary data.</text>
</comment>
<reference evidence="2 3" key="1">
    <citation type="journal article" date="2014" name="Int. J. Syst. Evol. Microbiol.">
        <title>Complete genome sequence of Corynebacterium casei LMG S-19264T (=DSM 44701T), isolated from a smear-ripened cheese.</title>
        <authorList>
            <consortium name="US DOE Joint Genome Institute (JGI-PGF)"/>
            <person name="Walter F."/>
            <person name="Albersmeier A."/>
            <person name="Kalinowski J."/>
            <person name="Ruckert C."/>
        </authorList>
    </citation>
    <scope>NUCLEOTIDE SEQUENCE [LARGE SCALE GENOMIC DNA]</scope>
    <source>
        <strain evidence="2 3">NBRC 111766</strain>
    </source>
</reference>
<keyword evidence="1" id="KW-0812">Transmembrane</keyword>
<feature type="transmembrane region" description="Helical" evidence="1">
    <location>
        <begin position="270"/>
        <end position="292"/>
    </location>
</feature>
<evidence type="ECO:0000256" key="1">
    <source>
        <dbReference type="SAM" id="Phobius"/>
    </source>
</evidence>
<dbReference type="PANTHER" id="PTHR47755:SF1">
    <property type="entry name" value="CELL DIVISION PROTEIN FTSX"/>
    <property type="match status" value="1"/>
</dbReference>